<keyword evidence="7 9" id="KW-0472">Membrane</keyword>
<keyword evidence="5 9" id="KW-0812">Transmembrane</keyword>
<dbReference type="Proteomes" id="UP000266301">
    <property type="component" value="Chromosome"/>
</dbReference>
<feature type="transmembrane region" description="Helical" evidence="9">
    <location>
        <begin position="189"/>
        <end position="210"/>
    </location>
</feature>
<evidence type="ECO:0000313" key="11">
    <source>
        <dbReference type="Proteomes" id="UP000266301"/>
    </source>
</evidence>
<keyword evidence="3" id="KW-1003">Cell membrane</keyword>
<name>A0A386H6V0_9CLOT</name>
<evidence type="ECO:0000256" key="5">
    <source>
        <dbReference type="ARBA" id="ARBA00022692"/>
    </source>
</evidence>
<proteinExistence type="inferred from homology"/>
<feature type="transmembrane region" description="Helical" evidence="9">
    <location>
        <begin position="330"/>
        <end position="348"/>
    </location>
</feature>
<feature type="transmembrane region" description="Helical" evidence="9">
    <location>
        <begin position="151"/>
        <end position="169"/>
    </location>
</feature>
<accession>A0A386H6V0</accession>
<evidence type="ECO:0000256" key="2">
    <source>
        <dbReference type="ARBA" id="ARBA00022448"/>
    </source>
</evidence>
<feature type="transmembrane region" description="Helical" evidence="9">
    <location>
        <begin position="389"/>
        <end position="411"/>
    </location>
</feature>
<dbReference type="KEGG" id="cfer:D4Z93_02940"/>
<reference evidence="10 11" key="1">
    <citation type="journal article" date="2019" name="Int. J. Syst. Evol. Microbiol.">
        <title>Clostridium fermenticellae sp. nov., isolated from the mud in a fermentation cellar for the production of the Chinese liquor, baijiu.</title>
        <authorList>
            <person name="Xu P.X."/>
            <person name="Chai L.J."/>
            <person name="Qiu T."/>
            <person name="Zhang X.J."/>
            <person name="Lu Z.M."/>
            <person name="Xiao C."/>
            <person name="Wang S.T."/>
            <person name="Shen C.H."/>
            <person name="Shi J.S."/>
            <person name="Xu Z.H."/>
        </authorList>
    </citation>
    <scope>NUCLEOTIDE SEQUENCE [LARGE SCALE GENOMIC DNA]</scope>
    <source>
        <strain evidence="10 11">JN500901</strain>
    </source>
</reference>
<evidence type="ECO:0000256" key="3">
    <source>
        <dbReference type="ARBA" id="ARBA00022475"/>
    </source>
</evidence>
<comment type="similarity">
    <text evidence="8">Belongs to the TsuA/YedE (TC 9.B.102) family.</text>
</comment>
<gene>
    <name evidence="10" type="ORF">D4Z93_02940</name>
</gene>
<evidence type="ECO:0000256" key="7">
    <source>
        <dbReference type="ARBA" id="ARBA00023136"/>
    </source>
</evidence>
<evidence type="ECO:0000313" key="10">
    <source>
        <dbReference type="EMBL" id="AYD41406.1"/>
    </source>
</evidence>
<evidence type="ECO:0000256" key="6">
    <source>
        <dbReference type="ARBA" id="ARBA00022989"/>
    </source>
</evidence>
<keyword evidence="2" id="KW-0813">Transport</keyword>
<dbReference type="EMBL" id="CP032416">
    <property type="protein sequence ID" value="AYD41406.1"/>
    <property type="molecule type" value="Genomic_DNA"/>
</dbReference>
<feature type="transmembrane region" description="Helical" evidence="9">
    <location>
        <begin position="357"/>
        <end position="383"/>
    </location>
</feature>
<feature type="transmembrane region" description="Helical" evidence="9">
    <location>
        <begin position="69"/>
        <end position="88"/>
    </location>
</feature>
<evidence type="ECO:0000256" key="8">
    <source>
        <dbReference type="ARBA" id="ARBA00035655"/>
    </source>
</evidence>
<dbReference type="Pfam" id="PF04143">
    <property type="entry name" value="Sulf_transp"/>
    <property type="match status" value="1"/>
</dbReference>
<organism evidence="10 11">
    <name type="scientific">Clostridium fermenticellae</name>
    <dbReference type="NCBI Taxonomy" id="2068654"/>
    <lineage>
        <taxon>Bacteria</taxon>
        <taxon>Bacillati</taxon>
        <taxon>Bacillota</taxon>
        <taxon>Clostridia</taxon>
        <taxon>Eubacteriales</taxon>
        <taxon>Clostridiaceae</taxon>
        <taxon>Clostridium</taxon>
    </lineage>
</organism>
<feature type="transmembrane region" description="Helical" evidence="9">
    <location>
        <begin position="257"/>
        <end position="278"/>
    </location>
</feature>
<feature type="transmembrane region" description="Helical" evidence="9">
    <location>
        <begin position="30"/>
        <end position="49"/>
    </location>
</feature>
<keyword evidence="6 9" id="KW-1133">Transmembrane helix</keyword>
<dbReference type="InterPro" id="IPR007272">
    <property type="entry name" value="Sulf_transp_TsuA/YedE"/>
</dbReference>
<dbReference type="PANTHER" id="PTHR30574:SF1">
    <property type="entry name" value="SULPHUR TRANSPORT DOMAIN-CONTAINING PROTEIN"/>
    <property type="match status" value="1"/>
</dbReference>
<dbReference type="OrthoDB" id="9794165at2"/>
<dbReference type="AlphaFoldDB" id="A0A386H6V0"/>
<evidence type="ECO:0000256" key="4">
    <source>
        <dbReference type="ARBA" id="ARBA00022519"/>
    </source>
</evidence>
<protein>
    <submittedName>
        <fullName evidence="10">YeeE/YedE family protein</fullName>
    </submittedName>
</protein>
<dbReference type="GO" id="GO:0005886">
    <property type="term" value="C:plasma membrane"/>
    <property type="evidence" value="ECO:0007669"/>
    <property type="project" value="UniProtKB-SubCell"/>
</dbReference>
<evidence type="ECO:0000256" key="1">
    <source>
        <dbReference type="ARBA" id="ARBA00004429"/>
    </source>
</evidence>
<keyword evidence="11" id="KW-1185">Reference proteome</keyword>
<dbReference type="RefSeq" id="WP_119974203.1">
    <property type="nucleotide sequence ID" value="NZ_CP032416.1"/>
</dbReference>
<evidence type="ECO:0000256" key="9">
    <source>
        <dbReference type="SAM" id="Phobius"/>
    </source>
</evidence>
<comment type="subcellular location">
    <subcellularLocation>
        <location evidence="1">Cell inner membrane</location>
        <topology evidence="1">Multi-pass membrane protein</topology>
    </subcellularLocation>
</comment>
<feature type="transmembrane region" description="Helical" evidence="9">
    <location>
        <begin position="117"/>
        <end position="139"/>
    </location>
</feature>
<sequence length="418" mass="45874">MNKTQIFVGVAILIAMAILAASQSTKNPKLGLFLITGLAIGYLMQRSRFGFAGGIKKIYLTGEASLTKALMFLFAISLVVAAAVHYGAFLNGGQVAYRAAAGAKIIPGTQNVDPVCILAVIGGFLFGIGMMLGGGCASGTLTDAGEGEGRALIVLFFFVTGSLWGGHDMTLWQKTPLYTWNKRIYLPDVFGYMGAIIISLLGFLAIYVFAKWYENKRKRENTFIPLEYEEWEKEVPESEEYKFFSKETYHKFFVKRWSFYTGAVLLAAMFEVILISTGKSWGVTTTFMDWGAWLYQAFGLVDVSKWPYFAKEMKTIHGGFMNDPASMRNLGIIIGALIAPLLAGHFSFKTNFKFKDIIFYAIGGILMGYGARLATGCNIGALYSGICNFSLSGWTFMIALVIGGIMGVKLVKKFNIAT</sequence>
<keyword evidence="4" id="KW-0997">Cell inner membrane</keyword>
<dbReference type="PANTHER" id="PTHR30574">
    <property type="entry name" value="INNER MEMBRANE PROTEIN YEDE"/>
    <property type="match status" value="1"/>
</dbReference>